<dbReference type="RefSeq" id="WP_190545066.1">
    <property type="nucleotide sequence ID" value="NZ_CAWPNO010000065.1"/>
</dbReference>
<gene>
    <name evidence="1" type="ORF">H6G24_20305</name>
</gene>
<reference evidence="1 2" key="1">
    <citation type="journal article" date="2020" name="ISME J.">
        <title>Comparative genomics reveals insights into cyanobacterial evolution and habitat adaptation.</title>
        <authorList>
            <person name="Chen M.Y."/>
            <person name="Teng W.K."/>
            <person name="Zhao L."/>
            <person name="Hu C.X."/>
            <person name="Zhou Y.K."/>
            <person name="Han B.P."/>
            <person name="Song L.R."/>
            <person name="Shu W.S."/>
        </authorList>
    </citation>
    <scope>NUCLEOTIDE SEQUENCE [LARGE SCALE GENOMIC DNA]</scope>
    <source>
        <strain evidence="1 2">FACHB-288</strain>
    </source>
</reference>
<keyword evidence="2" id="KW-1185">Reference proteome</keyword>
<sequence length="62" mass="7078">MLGFAKPQPNLRIDVILLLVHLTATPEELAQAFLEWASNRDRNSALLSDYAVSRESMYENEE</sequence>
<proteinExistence type="predicted"/>
<name>A0ABR8ACZ7_9CYAN</name>
<dbReference type="Proteomes" id="UP000658514">
    <property type="component" value="Unassembled WGS sequence"/>
</dbReference>
<accession>A0ABR8ACZ7</accession>
<evidence type="ECO:0000313" key="1">
    <source>
        <dbReference type="EMBL" id="MBD2197821.1"/>
    </source>
</evidence>
<protein>
    <submittedName>
        <fullName evidence="1">Uncharacterized protein</fullName>
    </submittedName>
</protein>
<comment type="caution">
    <text evidence="1">The sequence shown here is derived from an EMBL/GenBank/DDBJ whole genome shotgun (WGS) entry which is preliminary data.</text>
</comment>
<evidence type="ECO:0000313" key="2">
    <source>
        <dbReference type="Proteomes" id="UP000658514"/>
    </source>
</evidence>
<organism evidence="1 2">
    <name type="scientific">Calothrix parietina FACHB-288</name>
    <dbReference type="NCBI Taxonomy" id="2692896"/>
    <lineage>
        <taxon>Bacteria</taxon>
        <taxon>Bacillati</taxon>
        <taxon>Cyanobacteriota</taxon>
        <taxon>Cyanophyceae</taxon>
        <taxon>Nostocales</taxon>
        <taxon>Calotrichaceae</taxon>
        <taxon>Calothrix</taxon>
    </lineage>
</organism>
<dbReference type="EMBL" id="JACJQH010000032">
    <property type="protein sequence ID" value="MBD2197821.1"/>
    <property type="molecule type" value="Genomic_DNA"/>
</dbReference>